<keyword evidence="2" id="KW-1185">Reference proteome</keyword>
<evidence type="ECO:0008006" key="3">
    <source>
        <dbReference type="Google" id="ProtNLM"/>
    </source>
</evidence>
<gene>
    <name evidence="1" type="ORF">BJ212DRAFT_1448831</name>
</gene>
<dbReference type="AlphaFoldDB" id="A0A9P7E283"/>
<sequence>MHSTFLRMHSLHFTRSKVSAFEFYHCIACWSDNTGCGHDPAGVDATQEGELVVLCPACPHPGKNMAETLEDVSPGNQWIYSLFLAIDANFHLKCHLVSSNDRDPGLSQGWGYFVEERNYKAYLQENATLTQEKSTCVSHNAISMADTKASKGLVATGIGTVVCARHDMQLANGVRDLQKGEKYLNMDYIVFSTLSCFSSIPSINFSCNIALLTTLPLQPHPSSIQQYRFFVPKFHLAAHIAASQAVFLFNWSPHVGRTDREAPERGWADINHVAASMKEMAPGMCQDVLDDHFGDWNWKKVTGLGKS</sequence>
<dbReference type="GeneID" id="64632613"/>
<dbReference type="Pfam" id="PF18758">
    <property type="entry name" value="KDZ"/>
    <property type="match status" value="1"/>
</dbReference>
<accession>A0A9P7E283</accession>
<dbReference type="RefSeq" id="XP_041188980.1">
    <property type="nucleotide sequence ID" value="XM_041338597.1"/>
</dbReference>
<dbReference type="InterPro" id="IPR040521">
    <property type="entry name" value="KDZ"/>
</dbReference>
<dbReference type="EMBL" id="JABBWG010000035">
    <property type="protein sequence ID" value="KAG1809071.1"/>
    <property type="molecule type" value="Genomic_DNA"/>
</dbReference>
<protein>
    <recommendedName>
        <fullName evidence="3">CxC2-like cysteine cluster KDZ transposase-associated domain-containing protein</fullName>
    </recommendedName>
</protein>
<organism evidence="1 2">
    <name type="scientific">Suillus subaureus</name>
    <dbReference type="NCBI Taxonomy" id="48587"/>
    <lineage>
        <taxon>Eukaryota</taxon>
        <taxon>Fungi</taxon>
        <taxon>Dikarya</taxon>
        <taxon>Basidiomycota</taxon>
        <taxon>Agaricomycotina</taxon>
        <taxon>Agaricomycetes</taxon>
        <taxon>Agaricomycetidae</taxon>
        <taxon>Boletales</taxon>
        <taxon>Suillineae</taxon>
        <taxon>Suillaceae</taxon>
        <taxon>Suillus</taxon>
    </lineage>
</organism>
<dbReference type="OrthoDB" id="3235114at2759"/>
<reference evidence="1" key="1">
    <citation type="journal article" date="2020" name="New Phytol.">
        <title>Comparative genomics reveals dynamic genome evolution in host specialist ectomycorrhizal fungi.</title>
        <authorList>
            <person name="Lofgren L.A."/>
            <person name="Nguyen N.H."/>
            <person name="Vilgalys R."/>
            <person name="Ruytinx J."/>
            <person name="Liao H.L."/>
            <person name="Branco S."/>
            <person name="Kuo A."/>
            <person name="LaButti K."/>
            <person name="Lipzen A."/>
            <person name="Andreopoulos W."/>
            <person name="Pangilinan J."/>
            <person name="Riley R."/>
            <person name="Hundley H."/>
            <person name="Na H."/>
            <person name="Barry K."/>
            <person name="Grigoriev I.V."/>
            <person name="Stajich J.E."/>
            <person name="Kennedy P.G."/>
        </authorList>
    </citation>
    <scope>NUCLEOTIDE SEQUENCE</scope>
    <source>
        <strain evidence="1">MN1</strain>
    </source>
</reference>
<evidence type="ECO:0000313" key="2">
    <source>
        <dbReference type="Proteomes" id="UP000807769"/>
    </source>
</evidence>
<comment type="caution">
    <text evidence="1">The sequence shown here is derived from an EMBL/GenBank/DDBJ whole genome shotgun (WGS) entry which is preliminary data.</text>
</comment>
<dbReference type="Proteomes" id="UP000807769">
    <property type="component" value="Unassembled WGS sequence"/>
</dbReference>
<name>A0A9P7E283_9AGAM</name>
<proteinExistence type="predicted"/>
<evidence type="ECO:0000313" key="1">
    <source>
        <dbReference type="EMBL" id="KAG1809071.1"/>
    </source>
</evidence>